<dbReference type="Proteomes" id="UP000313359">
    <property type="component" value="Unassembled WGS sequence"/>
</dbReference>
<dbReference type="AlphaFoldDB" id="A0A5C2SDD5"/>
<keyword evidence="2" id="KW-1185">Reference proteome</keyword>
<proteinExistence type="predicted"/>
<gene>
    <name evidence="1" type="ORF">L227DRAFT_59407</name>
</gene>
<name>A0A5C2SDD5_9APHY</name>
<reference evidence="1" key="1">
    <citation type="journal article" date="2018" name="Genome Biol. Evol.">
        <title>Genomics and development of Lentinus tigrinus, a white-rot wood-decaying mushroom with dimorphic fruiting bodies.</title>
        <authorList>
            <person name="Wu B."/>
            <person name="Xu Z."/>
            <person name="Knudson A."/>
            <person name="Carlson A."/>
            <person name="Chen N."/>
            <person name="Kovaka S."/>
            <person name="LaButti K."/>
            <person name="Lipzen A."/>
            <person name="Pennachio C."/>
            <person name="Riley R."/>
            <person name="Schakwitz W."/>
            <person name="Umezawa K."/>
            <person name="Ohm R.A."/>
            <person name="Grigoriev I.V."/>
            <person name="Nagy L.G."/>
            <person name="Gibbons J."/>
            <person name="Hibbett D."/>
        </authorList>
    </citation>
    <scope>NUCLEOTIDE SEQUENCE [LARGE SCALE GENOMIC DNA]</scope>
    <source>
        <strain evidence="1">ALCF2SS1-6</strain>
    </source>
</reference>
<evidence type="ECO:0000313" key="1">
    <source>
        <dbReference type="EMBL" id="RPD61740.1"/>
    </source>
</evidence>
<organism evidence="1 2">
    <name type="scientific">Lentinus tigrinus ALCF2SS1-6</name>
    <dbReference type="NCBI Taxonomy" id="1328759"/>
    <lineage>
        <taxon>Eukaryota</taxon>
        <taxon>Fungi</taxon>
        <taxon>Dikarya</taxon>
        <taxon>Basidiomycota</taxon>
        <taxon>Agaricomycotina</taxon>
        <taxon>Agaricomycetes</taxon>
        <taxon>Polyporales</taxon>
        <taxon>Polyporaceae</taxon>
        <taxon>Lentinus</taxon>
    </lineage>
</organism>
<sequence length="67" mass="7206">MWTQRPGASSERNATTTGWMWNLEDAKGITYVPVEPASGLALLLAAQAHGPQIPNSDVQRSVGMPSR</sequence>
<protein>
    <submittedName>
        <fullName evidence="1">Uncharacterized protein</fullName>
    </submittedName>
</protein>
<accession>A0A5C2SDD5</accession>
<evidence type="ECO:0000313" key="2">
    <source>
        <dbReference type="Proteomes" id="UP000313359"/>
    </source>
</evidence>
<dbReference type="EMBL" id="ML122261">
    <property type="protein sequence ID" value="RPD61740.1"/>
    <property type="molecule type" value="Genomic_DNA"/>
</dbReference>